<gene>
    <name evidence="1" type="ORF">FGD71_001765</name>
</gene>
<dbReference type="Proteomes" id="UP000317378">
    <property type="component" value="Unassembled WGS sequence"/>
</dbReference>
<dbReference type="OrthoDB" id="5189174at2"/>
<name>A0A505DRN1_9ACTN</name>
<evidence type="ECO:0000313" key="1">
    <source>
        <dbReference type="EMBL" id="TPQ23835.1"/>
    </source>
</evidence>
<dbReference type="AlphaFoldDB" id="A0A505DRN1"/>
<sequence>MTTVGNTFWVDTETTTLREADHLLQTLAAELALSEDMFGCTHLVRGERPRIVLSFTAAASESETVTVAEAARHLTAKGYEVTPGAPDEAGRAVLYPGVSRLTGTLTIAELLSNSAVDHVTVLGSTGEPPPDQRVLTRDHVRPLWRDGALVLTAMPAAGGVLVPFEVPDPTPCCADH</sequence>
<evidence type="ECO:0000313" key="2">
    <source>
        <dbReference type="Proteomes" id="UP000317378"/>
    </source>
</evidence>
<accession>A0A505DRN1</accession>
<protein>
    <submittedName>
        <fullName evidence="1">Uncharacterized protein</fullName>
    </submittedName>
</protein>
<comment type="caution">
    <text evidence="1">The sequence shown here is derived from an EMBL/GenBank/DDBJ whole genome shotgun (WGS) entry which is preliminary data.</text>
</comment>
<dbReference type="RefSeq" id="WP_119098630.1">
    <property type="nucleotide sequence ID" value="NZ_QXMJ01000035.1"/>
</dbReference>
<proteinExistence type="predicted"/>
<dbReference type="EMBL" id="VCHX02000035">
    <property type="protein sequence ID" value="TPQ23835.1"/>
    <property type="molecule type" value="Genomic_DNA"/>
</dbReference>
<reference evidence="1 2" key="1">
    <citation type="submission" date="2019-06" db="EMBL/GenBank/DDBJ databases">
        <title>Streptomyces sporangiiformans sp. nov., a novel actinomycete isolated from soil in Mount Song.</title>
        <authorList>
            <person name="Han L."/>
        </authorList>
    </citation>
    <scope>NUCLEOTIDE SEQUENCE [LARGE SCALE GENOMIC DNA]</scope>
    <source>
        <strain evidence="1 2">NEAU-SSA 1</strain>
    </source>
</reference>
<keyword evidence="2" id="KW-1185">Reference proteome</keyword>
<organism evidence="1 2">
    <name type="scientific">Streptomyces sporangiiformans</name>
    <dbReference type="NCBI Taxonomy" id="2315329"/>
    <lineage>
        <taxon>Bacteria</taxon>
        <taxon>Bacillati</taxon>
        <taxon>Actinomycetota</taxon>
        <taxon>Actinomycetes</taxon>
        <taxon>Kitasatosporales</taxon>
        <taxon>Streptomycetaceae</taxon>
        <taxon>Streptomyces</taxon>
    </lineage>
</organism>